<feature type="region of interest" description="Disordered" evidence="1">
    <location>
        <begin position="49"/>
        <end position="116"/>
    </location>
</feature>
<reference evidence="3 4" key="1">
    <citation type="submission" date="2014-12" db="EMBL/GenBank/DDBJ databases">
        <title>Genomes of Geoalkalibacter ferrihydriticus and Geoalkalibacter subterraneus, two haloalkaliphilic metal-reducing members of the Geobacteraceae.</title>
        <authorList>
            <person name="Badalamenti J.P."/>
            <person name="Torres C.I."/>
            <person name="Krajmalnik-Brown R."/>
            <person name="Bond D.R."/>
        </authorList>
    </citation>
    <scope>NUCLEOTIDE SEQUENCE [LARGE SCALE GENOMIC DNA]</scope>
    <source>
        <strain evidence="3 4">DSM 17813</strain>
    </source>
</reference>
<sequence length="116" mass="13707">MKIKIRKSALAVMVTAIFMMAGLAPGSVMGEDSEGNRKNIEEEYRIEKKEMQERHQQERKELEERYNIQKKEMKGVRKDERKTYRDDRPQRRDDDRGYSGTGRDDRGPDDSGRRGR</sequence>
<proteinExistence type="predicted"/>
<name>A0A0C2DVG1_9BACT</name>
<evidence type="ECO:0000256" key="2">
    <source>
        <dbReference type="SAM" id="SignalP"/>
    </source>
</evidence>
<dbReference type="RefSeq" id="WP_040095407.1">
    <property type="nucleotide sequence ID" value="NZ_JWJD01000001.1"/>
</dbReference>
<evidence type="ECO:0000313" key="4">
    <source>
        <dbReference type="Proteomes" id="UP000035068"/>
    </source>
</evidence>
<dbReference type="AlphaFoldDB" id="A0A0C2DVG1"/>
<accession>A0A0C2DVG1</accession>
<dbReference type="EMBL" id="JWJD01000001">
    <property type="protein sequence ID" value="KIH77424.1"/>
    <property type="molecule type" value="Genomic_DNA"/>
</dbReference>
<evidence type="ECO:0000256" key="1">
    <source>
        <dbReference type="SAM" id="MobiDB-lite"/>
    </source>
</evidence>
<keyword evidence="2" id="KW-0732">Signal</keyword>
<comment type="caution">
    <text evidence="3">The sequence shown here is derived from an EMBL/GenBank/DDBJ whole genome shotgun (WGS) entry which is preliminary data.</text>
</comment>
<gene>
    <name evidence="3" type="ORF">GFER_01435</name>
</gene>
<feature type="signal peptide" evidence="2">
    <location>
        <begin position="1"/>
        <end position="30"/>
    </location>
</feature>
<dbReference type="Proteomes" id="UP000035068">
    <property type="component" value="Unassembled WGS sequence"/>
</dbReference>
<keyword evidence="4" id="KW-1185">Reference proteome</keyword>
<evidence type="ECO:0000313" key="3">
    <source>
        <dbReference type="EMBL" id="KIH77424.1"/>
    </source>
</evidence>
<feature type="chain" id="PRO_5002147945" evidence="2">
    <location>
        <begin position="31"/>
        <end position="116"/>
    </location>
</feature>
<protein>
    <submittedName>
        <fullName evidence="3">Uncharacterized protein</fullName>
    </submittedName>
</protein>
<organism evidence="3 4">
    <name type="scientific">Geoalkalibacter ferrihydriticus DSM 17813</name>
    <dbReference type="NCBI Taxonomy" id="1121915"/>
    <lineage>
        <taxon>Bacteria</taxon>
        <taxon>Pseudomonadati</taxon>
        <taxon>Thermodesulfobacteriota</taxon>
        <taxon>Desulfuromonadia</taxon>
        <taxon>Desulfuromonadales</taxon>
        <taxon>Geoalkalibacteraceae</taxon>
        <taxon>Geoalkalibacter</taxon>
    </lineage>
</organism>